<gene>
    <name evidence="2" type="ORF">U9M48_028605</name>
</gene>
<evidence type="ECO:0000313" key="2">
    <source>
        <dbReference type="EMBL" id="WVZ81195.1"/>
    </source>
</evidence>
<protein>
    <submittedName>
        <fullName evidence="2">Uncharacterized protein</fullName>
    </submittedName>
</protein>
<feature type="region of interest" description="Disordered" evidence="1">
    <location>
        <begin position="1"/>
        <end position="67"/>
    </location>
</feature>
<name>A0AAQ3TWT7_PASNO</name>
<reference evidence="2 3" key="1">
    <citation type="submission" date="2024-02" db="EMBL/GenBank/DDBJ databases">
        <title>High-quality chromosome-scale genome assembly of Pensacola bahiagrass (Paspalum notatum Flugge var. saurae).</title>
        <authorList>
            <person name="Vega J.M."/>
            <person name="Podio M."/>
            <person name="Orjuela J."/>
            <person name="Siena L.A."/>
            <person name="Pessino S.C."/>
            <person name="Combes M.C."/>
            <person name="Mariac C."/>
            <person name="Albertini E."/>
            <person name="Pupilli F."/>
            <person name="Ortiz J.P.A."/>
            <person name="Leblanc O."/>
        </authorList>
    </citation>
    <scope>NUCLEOTIDE SEQUENCE [LARGE SCALE GENOMIC DNA]</scope>
    <source>
        <strain evidence="2">R1</strain>
        <tissue evidence="2">Leaf</tissue>
    </source>
</reference>
<dbReference type="AlphaFoldDB" id="A0AAQ3TWT7"/>
<proteinExistence type="predicted"/>
<keyword evidence="3" id="KW-1185">Reference proteome</keyword>
<evidence type="ECO:0000256" key="1">
    <source>
        <dbReference type="SAM" id="MobiDB-lite"/>
    </source>
</evidence>
<evidence type="ECO:0000313" key="3">
    <source>
        <dbReference type="Proteomes" id="UP001341281"/>
    </source>
</evidence>
<dbReference type="EMBL" id="CP144750">
    <property type="protein sequence ID" value="WVZ81195.1"/>
    <property type="molecule type" value="Genomic_DNA"/>
</dbReference>
<dbReference type="Proteomes" id="UP001341281">
    <property type="component" value="Chromosome 06"/>
</dbReference>
<sequence>MACVPVANRDNTKNTCPAEVHGQLEGNGSHRKIMAPRPNITGTRFIGSTADISGGQVRGSHQGPEEG</sequence>
<accession>A0AAQ3TWT7</accession>
<organism evidence="2 3">
    <name type="scientific">Paspalum notatum var. saurae</name>
    <dbReference type="NCBI Taxonomy" id="547442"/>
    <lineage>
        <taxon>Eukaryota</taxon>
        <taxon>Viridiplantae</taxon>
        <taxon>Streptophyta</taxon>
        <taxon>Embryophyta</taxon>
        <taxon>Tracheophyta</taxon>
        <taxon>Spermatophyta</taxon>
        <taxon>Magnoliopsida</taxon>
        <taxon>Liliopsida</taxon>
        <taxon>Poales</taxon>
        <taxon>Poaceae</taxon>
        <taxon>PACMAD clade</taxon>
        <taxon>Panicoideae</taxon>
        <taxon>Andropogonodae</taxon>
        <taxon>Paspaleae</taxon>
        <taxon>Paspalinae</taxon>
        <taxon>Paspalum</taxon>
    </lineage>
</organism>